<reference evidence="3 4" key="1">
    <citation type="submission" date="2016-10" db="EMBL/GenBank/DDBJ databases">
        <authorList>
            <person name="de Groot N.N."/>
        </authorList>
    </citation>
    <scope>NUCLEOTIDE SEQUENCE [LARGE SCALE GENOMIC DNA]</scope>
    <source>
        <strain evidence="3 4">LMG 27731</strain>
    </source>
</reference>
<dbReference type="AlphaFoldDB" id="A0A1I7EIY7"/>
<evidence type="ECO:0000256" key="1">
    <source>
        <dbReference type="SAM" id="MobiDB-lite"/>
    </source>
</evidence>
<gene>
    <name evidence="3" type="ORF">SAMN05192563_1023111</name>
</gene>
<protein>
    <submittedName>
        <fullName evidence="3">NlpC/P60 family protein</fullName>
    </submittedName>
</protein>
<accession>A0A1I7EIY7</accession>
<dbReference type="Gene3D" id="3.90.1720.10">
    <property type="entry name" value="endopeptidase domain like (from Nostoc punctiforme)"/>
    <property type="match status" value="1"/>
</dbReference>
<dbReference type="RefSeq" id="WP_093641928.1">
    <property type="nucleotide sequence ID" value="NZ_FPBH01000023.1"/>
</dbReference>
<evidence type="ECO:0000259" key="2">
    <source>
        <dbReference type="Pfam" id="PF05257"/>
    </source>
</evidence>
<dbReference type="EMBL" id="FPBH01000023">
    <property type="protein sequence ID" value="SFU23879.1"/>
    <property type="molecule type" value="Genomic_DNA"/>
</dbReference>
<proteinExistence type="predicted"/>
<dbReference type="OrthoDB" id="5522511at2"/>
<dbReference type="Pfam" id="PF05257">
    <property type="entry name" value="CHAP"/>
    <property type="match status" value="1"/>
</dbReference>
<dbReference type="Proteomes" id="UP000198844">
    <property type="component" value="Unassembled WGS sequence"/>
</dbReference>
<organism evidence="3 4">
    <name type="scientific">Paraburkholderia aspalathi</name>
    <dbReference type="NCBI Taxonomy" id="1324617"/>
    <lineage>
        <taxon>Bacteria</taxon>
        <taxon>Pseudomonadati</taxon>
        <taxon>Pseudomonadota</taxon>
        <taxon>Betaproteobacteria</taxon>
        <taxon>Burkholderiales</taxon>
        <taxon>Burkholderiaceae</taxon>
        <taxon>Paraburkholderia</taxon>
    </lineage>
</organism>
<evidence type="ECO:0000313" key="3">
    <source>
        <dbReference type="EMBL" id="SFU23879.1"/>
    </source>
</evidence>
<evidence type="ECO:0000313" key="4">
    <source>
        <dbReference type="Proteomes" id="UP000198844"/>
    </source>
</evidence>
<dbReference type="InterPro" id="IPR007921">
    <property type="entry name" value="CHAP_dom"/>
</dbReference>
<sequence>MPFDKSSAASYADDHAQSHSTGNCAKYVRKAIESGGISLHHAHYAKDYGPLLEAVGFRQATGDPQKGDVIVIQPAPGNPSGHMAIFDGSVWVSDFKQTPHGSQGFYPGPSYRQSQPAYKIYRYN</sequence>
<feature type="region of interest" description="Disordered" evidence="1">
    <location>
        <begin position="1"/>
        <end position="22"/>
    </location>
</feature>
<name>A0A1I7EIY7_9BURK</name>
<feature type="domain" description="Peptidase C51" evidence="2">
    <location>
        <begin position="18"/>
        <end position="92"/>
    </location>
</feature>